<comment type="similarity">
    <text evidence="5">Belongs to the COX19 family.</text>
</comment>
<sequence>MSQFGGPGGGRNFSKPTPPQRGSFPLDHDAVCASKMKDYLTCIRAHRGMNDEACRQISKGYLVCRMENNLMAPDEMRNLGYGEGVVGSAASVVDGVGVGSGVKAAVADRRREG</sequence>
<protein>
    <recommendedName>
        <fullName evidence="9">CHCH domain-containing protein</fullName>
    </recommendedName>
</protein>
<dbReference type="InterPro" id="IPR051383">
    <property type="entry name" value="COX19"/>
</dbReference>
<evidence type="ECO:0008006" key="9">
    <source>
        <dbReference type="Google" id="ProtNLM"/>
    </source>
</evidence>
<dbReference type="Proteomes" id="UP000800041">
    <property type="component" value="Unassembled WGS sequence"/>
</dbReference>
<dbReference type="PANTHER" id="PTHR21107">
    <property type="entry name" value="CYTOCHROME C OXIDASE ASSEMBLY PROTEIN COX19"/>
    <property type="match status" value="1"/>
</dbReference>
<evidence type="ECO:0000313" key="7">
    <source>
        <dbReference type="EMBL" id="KAF1984704.1"/>
    </source>
</evidence>
<proteinExistence type="inferred from homology"/>
<feature type="region of interest" description="Disordered" evidence="6">
    <location>
        <begin position="1"/>
        <end position="27"/>
    </location>
</feature>
<dbReference type="PROSITE" id="PS51808">
    <property type="entry name" value="CHCH"/>
    <property type="match status" value="1"/>
</dbReference>
<dbReference type="GO" id="GO:0033617">
    <property type="term" value="P:mitochondrial respiratory chain complex IV assembly"/>
    <property type="evidence" value="ECO:0007669"/>
    <property type="project" value="TreeGrafter"/>
</dbReference>
<evidence type="ECO:0000313" key="8">
    <source>
        <dbReference type="Proteomes" id="UP000800041"/>
    </source>
</evidence>
<accession>A0A6G1GV78</accession>
<dbReference type="GO" id="GO:0005758">
    <property type="term" value="C:mitochondrial intermembrane space"/>
    <property type="evidence" value="ECO:0007669"/>
    <property type="project" value="TreeGrafter"/>
</dbReference>
<keyword evidence="2" id="KW-0963">Cytoplasm</keyword>
<evidence type="ECO:0000256" key="5">
    <source>
        <dbReference type="ARBA" id="ARBA00038223"/>
    </source>
</evidence>
<dbReference type="EMBL" id="ML977166">
    <property type="protein sequence ID" value="KAF1984704.1"/>
    <property type="molecule type" value="Genomic_DNA"/>
</dbReference>
<reference evidence="7" key="1">
    <citation type="journal article" date="2020" name="Stud. Mycol.">
        <title>101 Dothideomycetes genomes: a test case for predicting lifestyles and emergence of pathogens.</title>
        <authorList>
            <person name="Haridas S."/>
            <person name="Albert R."/>
            <person name="Binder M."/>
            <person name="Bloem J."/>
            <person name="Labutti K."/>
            <person name="Salamov A."/>
            <person name="Andreopoulos B."/>
            <person name="Baker S."/>
            <person name="Barry K."/>
            <person name="Bills G."/>
            <person name="Bluhm B."/>
            <person name="Cannon C."/>
            <person name="Castanera R."/>
            <person name="Culley D."/>
            <person name="Daum C."/>
            <person name="Ezra D."/>
            <person name="Gonzalez J."/>
            <person name="Henrissat B."/>
            <person name="Kuo A."/>
            <person name="Liang C."/>
            <person name="Lipzen A."/>
            <person name="Lutzoni F."/>
            <person name="Magnuson J."/>
            <person name="Mondo S."/>
            <person name="Nolan M."/>
            <person name="Ohm R."/>
            <person name="Pangilinan J."/>
            <person name="Park H.-J."/>
            <person name="Ramirez L."/>
            <person name="Alfaro M."/>
            <person name="Sun H."/>
            <person name="Tritt A."/>
            <person name="Yoshinaga Y."/>
            <person name="Zwiers L.-H."/>
            <person name="Turgeon B."/>
            <person name="Goodwin S."/>
            <person name="Spatafora J."/>
            <person name="Crous P."/>
            <person name="Grigoriev I."/>
        </authorList>
    </citation>
    <scope>NUCLEOTIDE SEQUENCE</scope>
    <source>
        <strain evidence="7">CBS 113979</strain>
    </source>
</reference>
<evidence type="ECO:0000256" key="1">
    <source>
        <dbReference type="ARBA" id="ARBA00004496"/>
    </source>
</evidence>
<dbReference type="AlphaFoldDB" id="A0A6G1GV78"/>
<comment type="subcellular location">
    <subcellularLocation>
        <location evidence="1">Cytoplasm</location>
    </subcellularLocation>
</comment>
<keyword evidence="8" id="KW-1185">Reference proteome</keyword>
<gene>
    <name evidence="7" type="ORF">K402DRAFT_395402</name>
</gene>
<name>A0A6G1GV78_9PEZI</name>
<evidence type="ECO:0000256" key="2">
    <source>
        <dbReference type="ARBA" id="ARBA00022490"/>
    </source>
</evidence>
<keyword evidence="3" id="KW-1015">Disulfide bond</keyword>
<feature type="compositionally biased region" description="Gly residues" evidence="6">
    <location>
        <begin position="1"/>
        <end position="11"/>
    </location>
</feature>
<organism evidence="7 8">
    <name type="scientific">Aulographum hederae CBS 113979</name>
    <dbReference type="NCBI Taxonomy" id="1176131"/>
    <lineage>
        <taxon>Eukaryota</taxon>
        <taxon>Fungi</taxon>
        <taxon>Dikarya</taxon>
        <taxon>Ascomycota</taxon>
        <taxon>Pezizomycotina</taxon>
        <taxon>Dothideomycetes</taxon>
        <taxon>Pleosporomycetidae</taxon>
        <taxon>Aulographales</taxon>
        <taxon>Aulographaceae</taxon>
    </lineage>
</organism>
<evidence type="ECO:0000256" key="3">
    <source>
        <dbReference type="ARBA" id="ARBA00023157"/>
    </source>
</evidence>
<comment type="function">
    <text evidence="4">Required for the assembly of mitochondrial cytochrome c oxidase.</text>
</comment>
<evidence type="ECO:0000256" key="6">
    <source>
        <dbReference type="SAM" id="MobiDB-lite"/>
    </source>
</evidence>
<evidence type="ECO:0000256" key="4">
    <source>
        <dbReference type="ARBA" id="ARBA00037279"/>
    </source>
</evidence>
<dbReference type="OrthoDB" id="268594at2759"/>
<dbReference type="PANTHER" id="PTHR21107:SF2">
    <property type="entry name" value="CYTOCHROME C OXIDASE ASSEMBLY PROTEIN COX19"/>
    <property type="match status" value="1"/>
</dbReference>